<dbReference type="Proteomes" id="UP000434101">
    <property type="component" value="Unassembled WGS sequence"/>
</dbReference>
<dbReference type="OrthoDB" id="69587at2157"/>
<dbReference type="PIRSF" id="PIRSF022062">
    <property type="entry name" value="UCP022062"/>
    <property type="match status" value="1"/>
</dbReference>
<dbReference type="Pfam" id="PF08617">
    <property type="entry name" value="CGI-121"/>
    <property type="match status" value="1"/>
</dbReference>
<evidence type="ECO:0000313" key="2">
    <source>
        <dbReference type="EMBL" id="MXV61557.1"/>
    </source>
</evidence>
<reference evidence="2 3" key="1">
    <citation type="submission" date="2020-01" db="EMBL/GenBank/DDBJ databases">
        <title>Natronorubrum sp. JWXQ-INN 674 isolated from Inner Mongolia Autonomous Region of China.</title>
        <authorList>
            <person name="Xue Q."/>
        </authorList>
    </citation>
    <scope>NUCLEOTIDE SEQUENCE [LARGE SCALE GENOMIC DNA]</scope>
    <source>
        <strain evidence="2 3">JWXQ-INN-674</strain>
    </source>
</reference>
<dbReference type="SUPFAM" id="SSF143870">
    <property type="entry name" value="PF0523-like"/>
    <property type="match status" value="1"/>
</dbReference>
<dbReference type="Gene3D" id="3.30.2380.10">
    <property type="entry name" value="CGI121/TPRKB"/>
    <property type="match status" value="1"/>
</dbReference>
<dbReference type="InterPro" id="IPR016799">
    <property type="entry name" value="UCP022062"/>
</dbReference>
<name>A0A6B0VKC7_9EURY</name>
<proteinExistence type="inferred from homology"/>
<keyword evidence="3" id="KW-1185">Reference proteome</keyword>
<gene>
    <name evidence="2" type="ORF">GS429_05655</name>
</gene>
<accession>A0A6B0VKC7</accession>
<dbReference type="EMBL" id="WUYX01000021">
    <property type="protein sequence ID" value="MXV61557.1"/>
    <property type="molecule type" value="Genomic_DNA"/>
</dbReference>
<dbReference type="AlphaFoldDB" id="A0A6B0VKC7"/>
<comment type="similarity">
    <text evidence="1">Belongs to the CGI121/TPRKB family.</text>
</comment>
<dbReference type="InterPro" id="IPR036504">
    <property type="entry name" value="CGI121/TPRKB_sf"/>
</dbReference>
<protein>
    <submittedName>
        <fullName evidence="2">KEOPS complex component</fullName>
    </submittedName>
</protein>
<evidence type="ECO:0000313" key="3">
    <source>
        <dbReference type="Proteomes" id="UP000434101"/>
    </source>
</evidence>
<evidence type="ECO:0000256" key="1">
    <source>
        <dbReference type="ARBA" id="ARBA00005546"/>
    </source>
</evidence>
<organism evidence="2 3">
    <name type="scientific">Natronorubrum halalkaliphilum</name>
    <dbReference type="NCBI Taxonomy" id="2691917"/>
    <lineage>
        <taxon>Archaea</taxon>
        <taxon>Methanobacteriati</taxon>
        <taxon>Methanobacteriota</taxon>
        <taxon>Stenosarchaea group</taxon>
        <taxon>Halobacteria</taxon>
        <taxon>Halobacteriales</taxon>
        <taxon>Natrialbaceae</taxon>
        <taxon>Natronorubrum</taxon>
    </lineage>
</organism>
<dbReference type="InterPro" id="IPR013926">
    <property type="entry name" value="CGI121/TPRKB"/>
</dbReference>
<dbReference type="NCBIfam" id="NF011465">
    <property type="entry name" value="PRK14886.1-1"/>
    <property type="match status" value="1"/>
</dbReference>
<dbReference type="RefSeq" id="WP_160063541.1">
    <property type="nucleotide sequence ID" value="NZ_WUYX01000021.1"/>
</dbReference>
<sequence length="177" mass="18925">MEVFECTLSIDDLDAFVAELGDVGDRHGVTIQAFDARYVADRAHLERSVELADRAIARGENIARDRAVEILLYAAGRRQIDRALEMGVGEGETRAVILIDDGSGGTEGGPSEAETAARNGLADLDAVVATEPTLEFEGRGEETLCAFFDVTDAERAATDASLAELVGERVALLEVEK</sequence>
<comment type="caution">
    <text evidence="2">The sequence shown here is derived from an EMBL/GenBank/DDBJ whole genome shotgun (WGS) entry which is preliminary data.</text>
</comment>